<dbReference type="SMART" id="SM00248">
    <property type="entry name" value="ANK"/>
    <property type="match status" value="2"/>
</dbReference>
<reference evidence="1" key="1">
    <citation type="submission" date="2018-10" db="EMBL/GenBank/DDBJ databases">
        <title>Hidden diversity of soil giant viruses.</title>
        <authorList>
            <person name="Schulz F."/>
            <person name="Alteio L."/>
            <person name="Goudeau D."/>
            <person name="Ryan E.M."/>
            <person name="Malmstrom R.R."/>
            <person name="Blanchard J."/>
            <person name="Woyke T."/>
        </authorList>
    </citation>
    <scope>NUCLEOTIDE SEQUENCE</scope>
    <source>
        <strain evidence="1">HAV1</strain>
    </source>
</reference>
<proteinExistence type="predicted"/>
<dbReference type="PROSITE" id="PS50088">
    <property type="entry name" value="ANK_REPEAT"/>
    <property type="match status" value="1"/>
</dbReference>
<gene>
    <name evidence="1" type="ORF">Harvfovirus72_3</name>
</gene>
<name>A0A3G5A942_9VIRU</name>
<dbReference type="SUPFAM" id="SSF48403">
    <property type="entry name" value="Ankyrin repeat"/>
    <property type="match status" value="1"/>
</dbReference>
<protein>
    <submittedName>
        <fullName evidence="1">Ankyrin repeat protein</fullName>
    </submittedName>
</protein>
<dbReference type="Pfam" id="PF00023">
    <property type="entry name" value="Ank"/>
    <property type="match status" value="1"/>
</dbReference>
<dbReference type="PROSITE" id="PS50297">
    <property type="entry name" value="ANK_REP_REGION"/>
    <property type="match status" value="1"/>
</dbReference>
<dbReference type="Gene3D" id="1.25.40.20">
    <property type="entry name" value="Ankyrin repeat-containing domain"/>
    <property type="match status" value="1"/>
</dbReference>
<dbReference type="EMBL" id="MK072314">
    <property type="protein sequence ID" value="AYV81879.1"/>
    <property type="molecule type" value="Genomic_DNA"/>
</dbReference>
<sequence length="628" mass="72753">MTDIIFGVNGIDELILKVRKNDQLRKSICNLEDSLAKIFSIDKKSSSLDINFPLLWETPENRIRDNKRPLTSIPLDPKYNGFVIGGKVLEYVTDCVAIDETYNIFFYDATTHEKFMEMLLEEHNNIVFVEKNDERYRVKWKEYNINVFHKIFGTVTEILLEIPKYINRFCFDCGKMKFYGSGMFYLELDRLAREVNPLSACGESKKILDGLPNLHKLVNSIDVEAVRNYVALEQECEILDSKGHTALERAIIMYVNLNNAVLRKNLVNIIGVLTKFVYRRDMSLVLYQYSDTVREIYDIVRSVRNKYGLNIRNKDLVLNKDVNSLMVSKLLVHGEHVNGVCEHCENVVDYLTFFGRVNSDIFCSEHLEKDMLRALIPKIKIDKNFVAEIILKNEMIDLFSVGNFLFDELFLKDIVVDLIQRFKFVSLLYLIRREVGVMGFKYDRPIWNYFVRGPVEKVRRMILFLTRYGGAGKNYLEEADECGNVFIHKVCEKRTEIVRSLGVASGVKNIMGDTYFHVLARKNAVVVMRGILEEGKGGVVMNERNGKGQTVLLLAAKENYEELFTLLLQHGANDMIPDELGNTVYHYIVVNKMFIGSVVIETENYYGFKPSYYTFLKKYWRFKDGGSI</sequence>
<evidence type="ECO:0000313" key="1">
    <source>
        <dbReference type="EMBL" id="AYV81879.1"/>
    </source>
</evidence>
<dbReference type="InterPro" id="IPR002110">
    <property type="entry name" value="Ankyrin_rpt"/>
</dbReference>
<dbReference type="InterPro" id="IPR036770">
    <property type="entry name" value="Ankyrin_rpt-contain_sf"/>
</dbReference>
<accession>A0A3G5A942</accession>
<organism evidence="1">
    <name type="scientific">Harvfovirus sp</name>
    <dbReference type="NCBI Taxonomy" id="2487768"/>
    <lineage>
        <taxon>Viruses</taxon>
        <taxon>Varidnaviria</taxon>
        <taxon>Bamfordvirae</taxon>
        <taxon>Nucleocytoviricota</taxon>
        <taxon>Megaviricetes</taxon>
        <taxon>Imitervirales</taxon>
        <taxon>Mimiviridae</taxon>
        <taxon>Klosneuvirinae</taxon>
    </lineage>
</organism>